<dbReference type="Proteomes" id="UP000663866">
    <property type="component" value="Unassembled WGS sequence"/>
</dbReference>
<dbReference type="GO" id="GO:0003779">
    <property type="term" value="F:actin binding"/>
    <property type="evidence" value="ECO:0007669"/>
    <property type="project" value="UniProtKB-KW"/>
</dbReference>
<dbReference type="InterPro" id="IPR002017">
    <property type="entry name" value="Spectrin_repeat"/>
</dbReference>
<dbReference type="Gene3D" id="1.10.418.10">
    <property type="entry name" value="Calponin-like domain"/>
    <property type="match status" value="2"/>
</dbReference>
<sequence length="1603" mass="187228">MSSSITDEPLGSIDEDLRYEREDIQKKAFTKWINNQLANTTPTLAITDLFQDLRDGVVLLRLLEVLIGNEYKRENGKMRVHHIGNVNKVIAVLNEHGIKLLSISSNDIVDGSPKLTLALIWSIIQYWQGKDVIESVLPDSQQTNIEKFLLSWCQEQTKGYKGVAINDFTRSWQDGLAFNALIHRYRPDLFNYEDILQNASARNLEHAFSVAKNVFKIDRYLDVEDVLSDYPDRKSILMYVMCLFQQLPTSNIVIEDNERNEPSTTTTTTIINEKTTEMKSQSEIDSTQSQQYQTSMERILQWILKLEDELDKQDTTLSNDLTAIKEKFQNHEEFMISLTKDQNQIGDVLVEGNKLLTSKKIHLHPQRETEIKEQMKMLNHRWELLRSKSLDRQFILHKTLMKLQIDQIESFDAWLFQTEQRISTDLDLVEPNLSNIERQYQQLAQLQDELVSQQVITESLQSMIIIIDDSVSDDENSSSKYTTSEIETKLLNLSERWANICNFVHNRWQQLQEVKIEFEQIELNRVKVDEWLTSKEEEMDKIKTETNTTDTEILLQQVRSIQKTESEMNDIRQSILSLDNSLKILSTFYDSTSSNELKALNEQINTFEKRWSQLINDLEQCSARLKKMNSSVDKNVHTNVKTNNHPAQKTITTTTTTVEQTETTTDNSDDSTNKKTRKHSENTLKSDFDLSARKYIDWIENIERILNEKHLNPLKPSERKEIIQEVKTKYLSYDDQFKVLVQTGNVITKQLKDANEDSSEHESSLELLENRWQELHNLILKCELDFEQVKFNSEIDTLIQARAEYQRWLESTSLSDSTTELQTKLESIQTYNERLAYLKRMAQHFDTDTVQRTNDLLRSWDETHSRLRERTIPVERMQQQPSGISTGSGVTTFRQTTVSSVPTSPSRSEINEQSSSSTTTTTTTTKAATTATAAATSTSTTHLGPSIGENGSVFTLTNIYTFGGGDGNSTTGLADVGTDKYRVKSYVEVFDQPSTQNESDYERHYRETHSSSSFTRKVRTSASDAYDFGQNGNYESSNFQRQFETTVPLSTVYTPEQKLPGTNYYPSLPSIFTDTQCKLRVWLEYVERSLLTDKLRITDLHAINTKKKVYKDLLEQTFEQERNLESLNKIATEHYSKLTIDITRRVQEELINYRDRLNDIKMFLSDRLTKCTNLDQTLNDFESGMEEVKIWIRNAQTRLTTSSSSIEVEDLFGRNPNIQQEIRETQTNINRLNRDIIDITKDVDESLARRLREDMRIINESWSRFISSSKAHSQNVQETIQRNRLIQEEIRELEDWLMDRERETFLDDGSIFYHEQFRERLEQYQKLTVEFNQYDSFLRAIEDKIHALRIAGKHDAARRLDQQFVVIKNQFNQLKNKFRQFQKPSDFEPKYAKMRQILLDVEQNFYTLEIRSDDPDVVHNQLEHCLKLYKTLSDIKSDVEYVIRIGRSIVEKGQVDEASDLTRQIDQLKASYNNLGSRVSTARNQLDSVERHLRKFRKEYSHIHEWFVKADHEIRKIENKPVSKNNREEVDWIRTTRNDIKKLEANFEILSNLERSIQKDTERPLPGLHERISELKRQVDQLDRRLKDRSDIVEVRYGTKKKS</sequence>
<dbReference type="Pfam" id="PF00307">
    <property type="entry name" value="CH"/>
    <property type="match status" value="2"/>
</dbReference>
<feature type="compositionally biased region" description="Polar residues" evidence="4">
    <location>
        <begin position="878"/>
        <end position="895"/>
    </location>
</feature>
<keyword evidence="7" id="KW-1185">Reference proteome</keyword>
<dbReference type="PROSITE" id="PS00019">
    <property type="entry name" value="ACTININ_1"/>
    <property type="match status" value="1"/>
</dbReference>
<evidence type="ECO:0000256" key="2">
    <source>
        <dbReference type="ARBA" id="ARBA00023203"/>
    </source>
</evidence>
<feature type="compositionally biased region" description="Basic and acidic residues" evidence="4">
    <location>
        <begin position="1000"/>
        <end position="1009"/>
    </location>
</feature>
<evidence type="ECO:0000256" key="3">
    <source>
        <dbReference type="SAM" id="Coils"/>
    </source>
</evidence>
<feature type="compositionally biased region" description="Low complexity" evidence="4">
    <location>
        <begin position="914"/>
        <end position="941"/>
    </location>
</feature>
<dbReference type="SUPFAM" id="SSF47576">
    <property type="entry name" value="Calponin-homology domain, CH-domain"/>
    <property type="match status" value="1"/>
</dbReference>
<feature type="domain" description="Calponin-homology (CH)" evidence="5">
    <location>
        <begin position="143"/>
        <end position="248"/>
    </location>
</feature>
<protein>
    <recommendedName>
        <fullName evidence="5">Calponin-homology (CH) domain-containing protein</fullName>
    </recommendedName>
</protein>
<dbReference type="SUPFAM" id="SSF46966">
    <property type="entry name" value="Spectrin repeat"/>
    <property type="match status" value="7"/>
</dbReference>
<feature type="coiled-coil region" evidence="3">
    <location>
        <begin position="1533"/>
        <end position="1592"/>
    </location>
</feature>
<dbReference type="PANTHER" id="PTHR11915">
    <property type="entry name" value="SPECTRIN/FILAMIN RELATED CYTOSKELETAL PROTEIN"/>
    <property type="match status" value="1"/>
</dbReference>
<dbReference type="Pfam" id="PF00435">
    <property type="entry name" value="Spectrin"/>
    <property type="match status" value="2"/>
</dbReference>
<dbReference type="InterPro" id="IPR018159">
    <property type="entry name" value="Spectrin/alpha-actinin"/>
</dbReference>
<comment type="caution">
    <text evidence="6">The sequence shown here is derived from an EMBL/GenBank/DDBJ whole genome shotgun (WGS) entry which is preliminary data.</text>
</comment>
<feature type="compositionally biased region" description="Low complexity" evidence="4">
    <location>
        <begin position="896"/>
        <end position="906"/>
    </location>
</feature>
<feature type="domain" description="Calponin-homology (CH)" evidence="5">
    <location>
        <begin position="23"/>
        <end position="128"/>
    </location>
</feature>
<dbReference type="PROSITE" id="PS00020">
    <property type="entry name" value="ACTININ_2"/>
    <property type="match status" value="1"/>
</dbReference>
<dbReference type="CDD" id="cd00176">
    <property type="entry name" value="SPEC"/>
    <property type="match status" value="1"/>
</dbReference>
<name>A0A819C3A0_9BILA</name>
<feature type="coiled-coil region" evidence="3">
    <location>
        <begin position="1215"/>
        <end position="1242"/>
    </location>
</feature>
<evidence type="ECO:0000313" key="6">
    <source>
        <dbReference type="EMBL" id="CAF3812424.1"/>
    </source>
</evidence>
<dbReference type="EMBL" id="CAJOBG010000422">
    <property type="protein sequence ID" value="CAF3812424.1"/>
    <property type="molecule type" value="Genomic_DNA"/>
</dbReference>
<dbReference type="PROSITE" id="PS50021">
    <property type="entry name" value="CH"/>
    <property type="match status" value="2"/>
</dbReference>
<feature type="compositionally biased region" description="Low complexity" evidence="4">
    <location>
        <begin position="651"/>
        <end position="666"/>
    </location>
</feature>
<proteinExistence type="predicted"/>
<feature type="region of interest" description="Disordered" evidence="4">
    <location>
        <begin position="878"/>
        <end position="950"/>
    </location>
</feature>
<feature type="coiled-coil region" evidence="3">
    <location>
        <begin position="1458"/>
        <end position="1499"/>
    </location>
</feature>
<dbReference type="SMART" id="SM00033">
    <property type="entry name" value="CH"/>
    <property type="match status" value="2"/>
</dbReference>
<evidence type="ECO:0000256" key="4">
    <source>
        <dbReference type="SAM" id="MobiDB-lite"/>
    </source>
</evidence>
<dbReference type="Gene3D" id="1.20.58.60">
    <property type="match status" value="6"/>
</dbReference>
<evidence type="ECO:0000256" key="1">
    <source>
        <dbReference type="ARBA" id="ARBA00022737"/>
    </source>
</evidence>
<feature type="region of interest" description="Disordered" evidence="4">
    <location>
        <begin position="651"/>
        <end position="681"/>
    </location>
</feature>
<reference evidence="6" key="1">
    <citation type="submission" date="2021-02" db="EMBL/GenBank/DDBJ databases">
        <authorList>
            <person name="Nowell W R."/>
        </authorList>
    </citation>
    <scope>NUCLEOTIDE SEQUENCE</scope>
</reference>
<gene>
    <name evidence="6" type="ORF">OVN521_LOCUS4528</name>
</gene>
<evidence type="ECO:0000259" key="5">
    <source>
        <dbReference type="PROSITE" id="PS50021"/>
    </source>
</evidence>
<dbReference type="InterPro" id="IPR036872">
    <property type="entry name" value="CH_dom_sf"/>
</dbReference>
<dbReference type="SMART" id="SM00150">
    <property type="entry name" value="SPEC"/>
    <property type="match status" value="4"/>
</dbReference>
<keyword evidence="3" id="KW-0175">Coiled coil</keyword>
<feature type="region of interest" description="Disordered" evidence="4">
    <location>
        <begin position="994"/>
        <end position="1016"/>
    </location>
</feature>
<keyword evidence="2" id="KW-0009">Actin-binding</keyword>
<keyword evidence="1" id="KW-0677">Repeat</keyword>
<dbReference type="InterPro" id="IPR001715">
    <property type="entry name" value="CH_dom"/>
</dbReference>
<accession>A0A819C3A0</accession>
<dbReference type="InterPro" id="IPR001589">
    <property type="entry name" value="Actinin_actin-bd_CS"/>
</dbReference>
<evidence type="ECO:0000313" key="7">
    <source>
        <dbReference type="Proteomes" id="UP000663866"/>
    </source>
</evidence>
<organism evidence="6 7">
    <name type="scientific">Rotaria magnacalcarata</name>
    <dbReference type="NCBI Taxonomy" id="392030"/>
    <lineage>
        <taxon>Eukaryota</taxon>
        <taxon>Metazoa</taxon>
        <taxon>Spiralia</taxon>
        <taxon>Gnathifera</taxon>
        <taxon>Rotifera</taxon>
        <taxon>Eurotatoria</taxon>
        <taxon>Bdelloidea</taxon>
        <taxon>Philodinida</taxon>
        <taxon>Philodinidae</taxon>
        <taxon>Rotaria</taxon>
    </lineage>
</organism>